<name>A0A0B2Q5Y8_GLYSO</name>
<dbReference type="Gramene" id="XM_028335703.1">
    <property type="protein sequence ID" value="XP_028191504.1"/>
    <property type="gene ID" value="LOC114377260"/>
</dbReference>
<dbReference type="GO" id="GO:0006355">
    <property type="term" value="P:regulation of DNA-templated transcription"/>
    <property type="evidence" value="ECO:0007669"/>
    <property type="project" value="InterPro"/>
</dbReference>
<evidence type="ECO:0000256" key="3">
    <source>
        <dbReference type="ARBA" id="ARBA00011726"/>
    </source>
</evidence>
<dbReference type="Pfam" id="PF02309">
    <property type="entry name" value="AUX_IAA"/>
    <property type="match status" value="1"/>
</dbReference>
<dbReference type="SMR" id="A0A0B2Q5Y8"/>
<keyword evidence="7 10" id="KW-0539">Nucleus</keyword>
<dbReference type="Proteomes" id="UP000289340">
    <property type="component" value="Chromosome 2"/>
</dbReference>
<organism evidence="13">
    <name type="scientific">Glycine soja</name>
    <name type="common">Wild soybean</name>
    <dbReference type="NCBI Taxonomy" id="3848"/>
    <lineage>
        <taxon>Eukaryota</taxon>
        <taxon>Viridiplantae</taxon>
        <taxon>Streptophyta</taxon>
        <taxon>Embryophyta</taxon>
        <taxon>Tracheophyta</taxon>
        <taxon>Spermatophyta</taxon>
        <taxon>Magnoliopsida</taxon>
        <taxon>eudicotyledons</taxon>
        <taxon>Gunneridae</taxon>
        <taxon>Pentapetalae</taxon>
        <taxon>rosids</taxon>
        <taxon>fabids</taxon>
        <taxon>Fabales</taxon>
        <taxon>Fabaceae</taxon>
        <taxon>Papilionoideae</taxon>
        <taxon>50 kb inversion clade</taxon>
        <taxon>NPAAA clade</taxon>
        <taxon>indigoferoid/millettioid clade</taxon>
        <taxon>Phaseoleae</taxon>
        <taxon>Glycine</taxon>
        <taxon>Glycine subgen. Soja</taxon>
    </lineage>
</organism>
<reference evidence="13" key="1">
    <citation type="submission" date="2014-07" db="EMBL/GenBank/DDBJ databases">
        <title>Identification of a novel salt tolerance gene in wild soybean by whole-genome sequencing.</title>
        <authorList>
            <person name="Lam H.-M."/>
            <person name="Qi X."/>
            <person name="Li M.-W."/>
            <person name="Liu X."/>
            <person name="Xie M."/>
            <person name="Ni M."/>
            <person name="Xu X."/>
        </authorList>
    </citation>
    <scope>NUCLEOTIDE SEQUENCE [LARGE SCALE GENOMIC DNA]</scope>
    <source>
        <tissue evidence="13">Root</tissue>
    </source>
</reference>
<keyword evidence="5 10" id="KW-0805">Transcription regulation</keyword>
<gene>
    <name evidence="14" type="ORF">D0Y65_002534</name>
    <name evidence="13" type="ORF">glysoja_039061</name>
</gene>
<evidence type="ECO:0000256" key="7">
    <source>
        <dbReference type="ARBA" id="ARBA00023242"/>
    </source>
</evidence>
<dbReference type="PANTHER" id="PTHR31734:SF227">
    <property type="entry name" value="AUXIN-RESPONSIVE PROTEIN IAA4"/>
    <property type="match status" value="1"/>
</dbReference>
<keyword evidence="4 10" id="KW-0678">Repressor</keyword>
<dbReference type="PROSITE" id="PS51745">
    <property type="entry name" value="PB1"/>
    <property type="match status" value="1"/>
</dbReference>
<dbReference type="GO" id="GO:0005634">
    <property type="term" value="C:nucleus"/>
    <property type="evidence" value="ECO:0007669"/>
    <property type="project" value="UniProtKB-SubCell"/>
</dbReference>
<evidence type="ECO:0000256" key="8">
    <source>
        <dbReference type="ARBA" id="ARBA00023294"/>
    </source>
</evidence>
<dbReference type="EMBL" id="QZWG01000002">
    <property type="protein sequence ID" value="RZC22707.1"/>
    <property type="molecule type" value="Genomic_DNA"/>
</dbReference>
<dbReference type="FunFam" id="3.10.20.90:FF:000078">
    <property type="entry name" value="Auxin-responsive protein"/>
    <property type="match status" value="1"/>
</dbReference>
<accession>A0A0B2Q5Y8</accession>
<evidence type="ECO:0000313" key="15">
    <source>
        <dbReference type="Proteomes" id="UP000289340"/>
    </source>
</evidence>
<proteinExistence type="inferred from homology"/>
<feature type="region of interest" description="Disordered" evidence="11">
    <location>
        <begin position="38"/>
        <end position="70"/>
    </location>
</feature>
<sequence length="192" mass="21576">MESRVVFENDLNLKATELRLGLPGTEDKTVHAISIRNNKRQVPETSQESVSISKASPDQHVESDPAPPAKAKIVGWPPIRSYRKQSLQEGDQGDGIYVKVIMDGAPYLRKIDLKVYRGYPELLKALETMFKLTIGEYSEREGYKGSEYAPTYEDKDGDWMLVGDVPWDMFMTSCKRLRVMKGSEARGLGCGV</sequence>
<keyword evidence="8 10" id="KW-0927">Auxin signaling pathway</keyword>
<comment type="similarity">
    <text evidence="2 10">Belongs to the Aux/IAA family.</text>
</comment>
<dbReference type="GO" id="GO:0009734">
    <property type="term" value="P:auxin-activated signaling pathway"/>
    <property type="evidence" value="ECO:0007669"/>
    <property type="project" value="UniProtKB-UniRule"/>
</dbReference>
<evidence type="ECO:0000256" key="2">
    <source>
        <dbReference type="ARBA" id="ARBA00006728"/>
    </source>
</evidence>
<evidence type="ECO:0000313" key="13">
    <source>
        <dbReference type="EMBL" id="KHN15404.1"/>
    </source>
</evidence>
<dbReference type="InterPro" id="IPR003311">
    <property type="entry name" value="AUX_IAA"/>
</dbReference>
<feature type="domain" description="PB1" evidence="12">
    <location>
        <begin position="95"/>
        <end position="182"/>
    </location>
</feature>
<dbReference type="SUPFAM" id="SSF54277">
    <property type="entry name" value="CAD &amp; PB1 domains"/>
    <property type="match status" value="1"/>
</dbReference>
<evidence type="ECO:0000256" key="5">
    <source>
        <dbReference type="ARBA" id="ARBA00023015"/>
    </source>
</evidence>
<comment type="subcellular location">
    <subcellularLocation>
        <location evidence="1 10">Nucleus</location>
    </subcellularLocation>
</comment>
<dbReference type="Proteomes" id="UP000053555">
    <property type="component" value="Unassembled WGS sequence"/>
</dbReference>
<keyword evidence="6 10" id="KW-0804">Transcription</keyword>
<evidence type="ECO:0000256" key="6">
    <source>
        <dbReference type="ARBA" id="ARBA00023163"/>
    </source>
</evidence>
<dbReference type="Gene3D" id="3.10.20.90">
    <property type="entry name" value="Phosphatidylinositol 3-kinase Catalytic Subunit, Chain A, domain 1"/>
    <property type="match status" value="1"/>
</dbReference>
<evidence type="ECO:0000259" key="12">
    <source>
        <dbReference type="PROSITE" id="PS51745"/>
    </source>
</evidence>
<evidence type="ECO:0000313" key="14">
    <source>
        <dbReference type="EMBL" id="RZC22707.1"/>
    </source>
</evidence>
<dbReference type="InterPro" id="IPR053793">
    <property type="entry name" value="PB1-like"/>
</dbReference>
<feature type="compositionally biased region" description="Polar residues" evidence="11">
    <location>
        <begin position="43"/>
        <end position="56"/>
    </location>
</feature>
<reference evidence="14 15" key="2">
    <citation type="submission" date="2018-09" db="EMBL/GenBank/DDBJ databases">
        <title>A high-quality reference genome of wild soybean provides a powerful tool to mine soybean genomes.</title>
        <authorList>
            <person name="Xie M."/>
            <person name="Chung C.Y.L."/>
            <person name="Li M.-W."/>
            <person name="Wong F.-L."/>
            <person name="Chan T.-F."/>
            <person name="Lam H.-M."/>
        </authorList>
    </citation>
    <scope>NUCLEOTIDE SEQUENCE [LARGE SCALE GENOMIC DNA]</scope>
    <source>
        <strain evidence="15">cv. W05</strain>
        <tissue evidence="14">Hypocotyl of etiolated seedlings</tissue>
    </source>
</reference>
<dbReference type="AlphaFoldDB" id="A0A0B2Q5Y8"/>
<comment type="subunit">
    <text evidence="3 10">Homodimers and heterodimers.</text>
</comment>
<dbReference type="PANTHER" id="PTHR31734">
    <property type="entry name" value="AUXIN-RESPONSIVE PROTEIN IAA17"/>
    <property type="match status" value="1"/>
</dbReference>
<evidence type="ECO:0000256" key="11">
    <source>
        <dbReference type="SAM" id="MobiDB-lite"/>
    </source>
</evidence>
<evidence type="ECO:0000256" key="4">
    <source>
        <dbReference type="ARBA" id="ARBA00022491"/>
    </source>
</evidence>
<dbReference type="InterPro" id="IPR033389">
    <property type="entry name" value="AUX/IAA_dom"/>
</dbReference>
<evidence type="ECO:0000256" key="9">
    <source>
        <dbReference type="ARBA" id="ARBA00025283"/>
    </source>
</evidence>
<protein>
    <recommendedName>
        <fullName evidence="10">Auxin-induced protein</fullName>
    </recommendedName>
</protein>
<comment type="function">
    <text evidence="9">Aux/IAA proteins are short-lived transcriptional factors that function as repressors of early auxin response genes at low auxin concentrations. Repression is thought to result from the interaction with auxin response factors (ARFs), proteins that bind to the auxin-responsive promoter element (AuxRE). Formation of heterodimers with ARF proteins may alter their ability to modulate early auxin response genes expression.</text>
</comment>
<evidence type="ECO:0000256" key="1">
    <source>
        <dbReference type="ARBA" id="ARBA00004123"/>
    </source>
</evidence>
<dbReference type="EMBL" id="KN661035">
    <property type="protein sequence ID" value="KHN15404.1"/>
    <property type="molecule type" value="Genomic_DNA"/>
</dbReference>
<evidence type="ECO:0000256" key="10">
    <source>
        <dbReference type="RuleBase" id="RU004549"/>
    </source>
</evidence>
<keyword evidence="15" id="KW-1185">Reference proteome</keyword>